<dbReference type="Proteomes" id="UP000004080">
    <property type="component" value="Unassembled WGS sequence"/>
</dbReference>
<feature type="transmembrane region" description="Helical" evidence="1">
    <location>
        <begin position="7"/>
        <end position="24"/>
    </location>
</feature>
<accession>I8AIS9</accession>
<keyword evidence="1" id="KW-0812">Transmembrane</keyword>
<gene>
    <name evidence="2" type="ORF">A374_07469</name>
</gene>
<proteinExistence type="predicted"/>
<keyword evidence="1" id="KW-0472">Membrane</keyword>
<dbReference type="PATRIC" id="fig|1196324.3.peg.1528"/>
<comment type="caution">
    <text evidence="2">The sequence shown here is derived from an EMBL/GenBank/DDBJ whole genome shotgun (WGS) entry which is preliminary data.</text>
</comment>
<dbReference type="STRING" id="1196324.A374_07469"/>
<evidence type="ECO:0000313" key="3">
    <source>
        <dbReference type="Proteomes" id="UP000004080"/>
    </source>
</evidence>
<feature type="transmembrane region" description="Helical" evidence="1">
    <location>
        <begin position="68"/>
        <end position="85"/>
    </location>
</feature>
<evidence type="ECO:0000313" key="2">
    <source>
        <dbReference type="EMBL" id="EIT85657.1"/>
    </source>
</evidence>
<sequence length="91" mass="10603">MKSLPFFYTLYLINGLLLAGGLVSPAYLMAARWSMIFFNVTALAALIYYKERNNREGWKQLKTRGRSIWWLFFLFNMAAAINEVLHSNLFS</sequence>
<organism evidence="2 3">
    <name type="scientific">Fictibacillus macauensis ZFHKF-1</name>
    <dbReference type="NCBI Taxonomy" id="1196324"/>
    <lineage>
        <taxon>Bacteria</taxon>
        <taxon>Bacillati</taxon>
        <taxon>Bacillota</taxon>
        <taxon>Bacilli</taxon>
        <taxon>Bacillales</taxon>
        <taxon>Fictibacillaceae</taxon>
        <taxon>Fictibacillus</taxon>
    </lineage>
</organism>
<name>I8AIS9_9BACL</name>
<dbReference type="OrthoDB" id="2970328at2"/>
<keyword evidence="1" id="KW-1133">Transmembrane helix</keyword>
<protein>
    <submittedName>
        <fullName evidence="2">Uncharacterized protein</fullName>
    </submittedName>
</protein>
<keyword evidence="3" id="KW-1185">Reference proteome</keyword>
<dbReference type="EMBL" id="AKKV01000024">
    <property type="protein sequence ID" value="EIT85657.1"/>
    <property type="molecule type" value="Genomic_DNA"/>
</dbReference>
<dbReference type="AlphaFoldDB" id="I8AIS9"/>
<dbReference type="RefSeq" id="WP_007201589.1">
    <property type="nucleotide sequence ID" value="NZ_AKKV01000024.1"/>
</dbReference>
<evidence type="ECO:0000256" key="1">
    <source>
        <dbReference type="SAM" id="Phobius"/>
    </source>
</evidence>
<reference evidence="2 3" key="1">
    <citation type="journal article" date="2012" name="J. Bacteriol.">
        <title>Genome of Bacillus macauensis ZFHKF-1, a Long-Chain-Forming Bacterium.</title>
        <authorList>
            <person name="Cai L."/>
            <person name="Zhang T."/>
        </authorList>
    </citation>
    <scope>NUCLEOTIDE SEQUENCE [LARGE SCALE GENOMIC DNA]</scope>
    <source>
        <strain evidence="2 3">ZFHKF-1</strain>
    </source>
</reference>
<feature type="transmembrane region" description="Helical" evidence="1">
    <location>
        <begin position="30"/>
        <end position="48"/>
    </location>
</feature>